<name>A0A813VFU4_9BILA</name>
<organism evidence="2 3">
    <name type="scientific">Rotaria sordida</name>
    <dbReference type="NCBI Taxonomy" id="392033"/>
    <lineage>
        <taxon>Eukaryota</taxon>
        <taxon>Metazoa</taxon>
        <taxon>Spiralia</taxon>
        <taxon>Gnathifera</taxon>
        <taxon>Rotifera</taxon>
        <taxon>Eurotatoria</taxon>
        <taxon>Bdelloidea</taxon>
        <taxon>Philodinida</taxon>
        <taxon>Philodinidae</taxon>
        <taxon>Rotaria</taxon>
    </lineage>
</organism>
<keyword evidence="1" id="KW-0812">Transmembrane</keyword>
<dbReference type="AlphaFoldDB" id="A0A813VFU4"/>
<keyword evidence="1" id="KW-1133">Transmembrane helix</keyword>
<accession>A0A813VFU4</accession>
<keyword evidence="1" id="KW-0472">Membrane</keyword>
<evidence type="ECO:0000313" key="2">
    <source>
        <dbReference type="EMBL" id="CAF0836054.1"/>
    </source>
</evidence>
<feature type="transmembrane region" description="Helical" evidence="1">
    <location>
        <begin position="132"/>
        <end position="154"/>
    </location>
</feature>
<sequence>MTENDEIHVSSDTVCAINKDTDIVANEAKDLVIEVKSNLVILICGILTVSLLSILLSTWLAKTISNTPSSFGSILSHYFGFDRNETEPNHTWWTPLDIKSIEKTSRKFLLNTTNSTITSHPKKISHNDHTNFHIIVLPLVLIGAIVFAIMAYYARVKCTARDFSWGAVPKIPLGRVDPNLTAVTVPSIAKTKQAEPGVDYTIVQGTKEQPVVFALAETLLPLKEECEPGGLIDEGTQYESEDVPKVITHVSSAPDLQTNLSSLSTINEQQHAIELLQRQPLPTISPST</sequence>
<evidence type="ECO:0000256" key="1">
    <source>
        <dbReference type="SAM" id="Phobius"/>
    </source>
</evidence>
<gene>
    <name evidence="2" type="ORF">RFH988_LOCUS5694</name>
</gene>
<reference evidence="2" key="1">
    <citation type="submission" date="2021-02" db="EMBL/GenBank/DDBJ databases">
        <authorList>
            <person name="Nowell W R."/>
        </authorList>
    </citation>
    <scope>NUCLEOTIDE SEQUENCE</scope>
</reference>
<dbReference type="OrthoDB" id="10020714at2759"/>
<dbReference type="Proteomes" id="UP000663882">
    <property type="component" value="Unassembled WGS sequence"/>
</dbReference>
<feature type="transmembrane region" description="Helical" evidence="1">
    <location>
        <begin position="39"/>
        <end position="61"/>
    </location>
</feature>
<proteinExistence type="predicted"/>
<evidence type="ECO:0000313" key="3">
    <source>
        <dbReference type="Proteomes" id="UP000663882"/>
    </source>
</evidence>
<protein>
    <submittedName>
        <fullName evidence="2">Uncharacterized protein</fullName>
    </submittedName>
</protein>
<dbReference type="EMBL" id="CAJNOO010000164">
    <property type="protein sequence ID" value="CAF0836054.1"/>
    <property type="molecule type" value="Genomic_DNA"/>
</dbReference>
<comment type="caution">
    <text evidence="2">The sequence shown here is derived from an EMBL/GenBank/DDBJ whole genome shotgun (WGS) entry which is preliminary data.</text>
</comment>